<dbReference type="EMBL" id="JANPWB010000007">
    <property type="protein sequence ID" value="KAJ1169032.1"/>
    <property type="molecule type" value="Genomic_DNA"/>
</dbReference>
<protein>
    <submittedName>
        <fullName evidence="2">Uncharacterized protein</fullName>
    </submittedName>
</protein>
<feature type="region of interest" description="Disordered" evidence="1">
    <location>
        <begin position="279"/>
        <end position="331"/>
    </location>
</feature>
<proteinExistence type="predicted"/>
<evidence type="ECO:0000256" key="1">
    <source>
        <dbReference type="SAM" id="MobiDB-lite"/>
    </source>
</evidence>
<sequence>MVWEERREGRRMRSGKPRGNASHSTKRKRKRDLDSDDAMIKKKANSIAQMHCPWRVLSTTAIINRSLVMQEDGWERAYVEVASQAATGITHEKEDEGEKGSFQFDYHKITDYCTAVSSNNPRRSKRGATGLNRQVLKVGFPLQAPKLKKPRGVPDVGGPPLLFPPPIPLSPTIVIMEKNPPNWGSADVAPLDAPVDASIVTRKTGVRGSPPSNINEIPKPAKNEKVIEKVTCLHQYVPNLIPAMVNPHDTLSPFNVSNTSNFDSDLGAIVETMEQAGLEEDPAPSKIHPKSPGPMLHLFPDYRLGSREADPSDIRSSKPSRWPVTGHISLS</sequence>
<dbReference type="Proteomes" id="UP001066276">
    <property type="component" value="Chromosome 4_1"/>
</dbReference>
<name>A0AAV7SY24_PLEWA</name>
<feature type="region of interest" description="Disordered" evidence="1">
    <location>
        <begin position="1"/>
        <end position="36"/>
    </location>
</feature>
<feature type="compositionally biased region" description="Basic and acidic residues" evidence="1">
    <location>
        <begin position="304"/>
        <end position="316"/>
    </location>
</feature>
<accession>A0AAV7SY24</accession>
<organism evidence="2 3">
    <name type="scientific">Pleurodeles waltl</name>
    <name type="common">Iberian ribbed newt</name>
    <dbReference type="NCBI Taxonomy" id="8319"/>
    <lineage>
        <taxon>Eukaryota</taxon>
        <taxon>Metazoa</taxon>
        <taxon>Chordata</taxon>
        <taxon>Craniata</taxon>
        <taxon>Vertebrata</taxon>
        <taxon>Euteleostomi</taxon>
        <taxon>Amphibia</taxon>
        <taxon>Batrachia</taxon>
        <taxon>Caudata</taxon>
        <taxon>Salamandroidea</taxon>
        <taxon>Salamandridae</taxon>
        <taxon>Pleurodelinae</taxon>
        <taxon>Pleurodeles</taxon>
    </lineage>
</organism>
<comment type="caution">
    <text evidence="2">The sequence shown here is derived from an EMBL/GenBank/DDBJ whole genome shotgun (WGS) entry which is preliminary data.</text>
</comment>
<reference evidence="2" key="1">
    <citation type="journal article" date="2022" name="bioRxiv">
        <title>Sequencing and chromosome-scale assembly of the giantPleurodeles waltlgenome.</title>
        <authorList>
            <person name="Brown T."/>
            <person name="Elewa A."/>
            <person name="Iarovenko S."/>
            <person name="Subramanian E."/>
            <person name="Araus A.J."/>
            <person name="Petzold A."/>
            <person name="Susuki M."/>
            <person name="Suzuki K.-i.T."/>
            <person name="Hayashi T."/>
            <person name="Toyoda A."/>
            <person name="Oliveira C."/>
            <person name="Osipova E."/>
            <person name="Leigh N.D."/>
            <person name="Simon A."/>
            <person name="Yun M.H."/>
        </authorList>
    </citation>
    <scope>NUCLEOTIDE SEQUENCE</scope>
    <source>
        <strain evidence="2">20211129_DDA</strain>
        <tissue evidence="2">Liver</tissue>
    </source>
</reference>
<dbReference type="AlphaFoldDB" id="A0AAV7SY24"/>
<keyword evidence="3" id="KW-1185">Reference proteome</keyword>
<gene>
    <name evidence="2" type="ORF">NDU88_000939</name>
</gene>
<evidence type="ECO:0000313" key="3">
    <source>
        <dbReference type="Proteomes" id="UP001066276"/>
    </source>
</evidence>
<evidence type="ECO:0000313" key="2">
    <source>
        <dbReference type="EMBL" id="KAJ1169032.1"/>
    </source>
</evidence>